<dbReference type="InterPro" id="IPR050641">
    <property type="entry name" value="RIFMO-like"/>
</dbReference>
<dbReference type="Pfam" id="PF01494">
    <property type="entry name" value="FAD_binding_3"/>
    <property type="match status" value="1"/>
</dbReference>
<dbReference type="AlphaFoldDB" id="A0AA38XL99"/>
<evidence type="ECO:0000256" key="1">
    <source>
        <dbReference type="ARBA" id="ARBA00001974"/>
    </source>
</evidence>
<dbReference type="GO" id="GO:0071949">
    <property type="term" value="F:FAD binding"/>
    <property type="evidence" value="ECO:0007669"/>
    <property type="project" value="InterPro"/>
</dbReference>
<evidence type="ECO:0000256" key="4">
    <source>
        <dbReference type="ARBA" id="ARBA00023002"/>
    </source>
</evidence>
<feature type="transmembrane region" description="Helical" evidence="5">
    <location>
        <begin position="6"/>
        <end position="26"/>
    </location>
</feature>
<evidence type="ECO:0000313" key="8">
    <source>
        <dbReference type="Proteomes" id="UP001172673"/>
    </source>
</evidence>
<dbReference type="InterPro" id="IPR002938">
    <property type="entry name" value="FAD-bd"/>
</dbReference>
<evidence type="ECO:0000256" key="2">
    <source>
        <dbReference type="ARBA" id="ARBA00022630"/>
    </source>
</evidence>
<evidence type="ECO:0000313" key="7">
    <source>
        <dbReference type="EMBL" id="KAJ9615420.1"/>
    </source>
</evidence>
<keyword evidence="5" id="KW-0812">Transmembrane</keyword>
<organism evidence="7 8">
    <name type="scientific">Cladophialophora chaetospira</name>
    <dbReference type="NCBI Taxonomy" id="386627"/>
    <lineage>
        <taxon>Eukaryota</taxon>
        <taxon>Fungi</taxon>
        <taxon>Dikarya</taxon>
        <taxon>Ascomycota</taxon>
        <taxon>Pezizomycotina</taxon>
        <taxon>Eurotiomycetes</taxon>
        <taxon>Chaetothyriomycetidae</taxon>
        <taxon>Chaetothyriales</taxon>
        <taxon>Herpotrichiellaceae</taxon>
        <taxon>Cladophialophora</taxon>
    </lineage>
</organism>
<dbReference type="PANTHER" id="PTHR43004:SF19">
    <property type="entry name" value="BINDING MONOOXYGENASE, PUTATIVE (JCVI)-RELATED"/>
    <property type="match status" value="1"/>
</dbReference>
<dbReference type="SUPFAM" id="SSF51905">
    <property type="entry name" value="FAD/NAD(P)-binding domain"/>
    <property type="match status" value="1"/>
</dbReference>
<accession>A0AA38XL99</accession>
<gene>
    <name evidence="7" type="ORF">H2200_001495</name>
</gene>
<dbReference type="PANTHER" id="PTHR43004">
    <property type="entry name" value="TRK SYSTEM POTASSIUM UPTAKE PROTEIN"/>
    <property type="match status" value="1"/>
</dbReference>
<dbReference type="Gene3D" id="3.30.70.2450">
    <property type="match status" value="1"/>
</dbReference>
<dbReference type="Proteomes" id="UP001172673">
    <property type="component" value="Unassembled WGS sequence"/>
</dbReference>
<evidence type="ECO:0000256" key="3">
    <source>
        <dbReference type="ARBA" id="ARBA00022827"/>
    </source>
</evidence>
<dbReference type="InterPro" id="IPR036188">
    <property type="entry name" value="FAD/NAD-bd_sf"/>
</dbReference>
<keyword evidence="3" id="KW-0274">FAD</keyword>
<evidence type="ECO:0000259" key="6">
    <source>
        <dbReference type="Pfam" id="PF01494"/>
    </source>
</evidence>
<proteinExistence type="predicted"/>
<keyword evidence="2" id="KW-0285">Flavoprotein</keyword>
<protein>
    <recommendedName>
        <fullName evidence="6">FAD-binding domain-containing protein</fullName>
    </recommendedName>
</protein>
<keyword evidence="5" id="KW-1133">Transmembrane helix</keyword>
<evidence type="ECO:0000256" key="5">
    <source>
        <dbReference type="SAM" id="Phobius"/>
    </source>
</evidence>
<dbReference type="GO" id="GO:0016709">
    <property type="term" value="F:oxidoreductase activity, acting on paired donors, with incorporation or reduction of molecular oxygen, NAD(P)H as one donor, and incorporation of one atom of oxygen"/>
    <property type="evidence" value="ECO:0007669"/>
    <property type="project" value="UniProtKB-ARBA"/>
</dbReference>
<feature type="domain" description="FAD-binding" evidence="6">
    <location>
        <begin position="9"/>
        <end position="371"/>
    </location>
</feature>
<dbReference type="EMBL" id="JAPDRK010000002">
    <property type="protein sequence ID" value="KAJ9615420.1"/>
    <property type="molecule type" value="Genomic_DNA"/>
</dbReference>
<reference evidence="7" key="1">
    <citation type="submission" date="2022-10" db="EMBL/GenBank/DDBJ databases">
        <title>Culturing micro-colonial fungi from biological soil crusts in the Mojave desert and describing Neophaeococcomyces mojavensis, and introducing the new genera and species Taxawa tesnikishii.</title>
        <authorList>
            <person name="Kurbessoian T."/>
            <person name="Stajich J.E."/>
        </authorList>
    </citation>
    <scope>NUCLEOTIDE SEQUENCE</scope>
    <source>
        <strain evidence="7">TK_41</strain>
    </source>
</reference>
<keyword evidence="5" id="KW-0472">Membrane</keyword>
<sequence>MSDTDRPWVIVVGAGPAGLLLSVMLAKLAGIKVQVLEANSKLDVSLRAAYYGPPAAVELRRAGLLDEIRREGFQPEIFCWRKLDGSYIAGLDYRKVADNPDRLFVLPLDQLGALLYRHASTTPGVEISFNHKVTEVGQDKDDAWVQVETSTGLHRLQAKYVVGCDGASSTVRRFISEDGGFPGFTWDNQIMTANVRLLRDPTPFICLNPDFRSWLTWEKILYPFDKFGYSDVQFIIHSEHWHLLARLSKNPNPDDDVWRIAYGEISGLTKEELLARQPEKFSVLLPGNPQPEDYKILSINPYKTHQRLVDSMRKGRLLLAADAAHLCPPFGGLGLTGGIVDVGGLYDCLAGIYHEKAEESILDLYSEVRRQKYIDHTDPMTKANLRRLTELDPDRALEDDKFLKLLDEIKNNNLEAQKEILMGDMKLYYDFTQHYKDKTPIVKRA</sequence>
<comment type="cofactor">
    <cofactor evidence="1">
        <name>FAD</name>
        <dbReference type="ChEBI" id="CHEBI:57692"/>
    </cofactor>
</comment>
<name>A0AA38XL99_9EURO</name>
<dbReference type="Gene3D" id="3.50.50.60">
    <property type="entry name" value="FAD/NAD(P)-binding domain"/>
    <property type="match status" value="1"/>
</dbReference>
<dbReference type="PRINTS" id="PR00420">
    <property type="entry name" value="RNGMNOXGNASE"/>
</dbReference>
<keyword evidence="4" id="KW-0560">Oxidoreductase</keyword>
<comment type="caution">
    <text evidence="7">The sequence shown here is derived from an EMBL/GenBank/DDBJ whole genome shotgun (WGS) entry which is preliminary data.</text>
</comment>
<keyword evidence="8" id="KW-1185">Reference proteome</keyword>